<dbReference type="EMBL" id="JAFREL020000001">
    <property type="protein sequence ID" value="MEO1768220.1"/>
    <property type="molecule type" value="Genomic_DNA"/>
</dbReference>
<sequence length="116" mass="13383">MYLEITDELKPRFLDYLKDSIVVLDLDDGVGKYTKMGFCSLDISFRFLILRKDQDRSDYQTPLDSNVGELFVKEHSAIHLDEKMKLEFDVPRGLIKLKGTSGLIDGNVQIIDLREQ</sequence>
<evidence type="ECO:0000259" key="1">
    <source>
        <dbReference type="Pfam" id="PF01521"/>
    </source>
</evidence>
<gene>
    <name evidence="2" type="ORF">JZO67_000122</name>
</gene>
<dbReference type="Gene3D" id="2.60.300.12">
    <property type="entry name" value="HesB-like domain"/>
    <property type="match status" value="1"/>
</dbReference>
<reference evidence="2 3" key="2">
    <citation type="submission" date="2024-02" db="EMBL/GenBank/DDBJ databases">
        <title>The Genome Sequence of Enterococcus sp. DIV0159.</title>
        <authorList>
            <person name="Earl A."/>
            <person name="Manson A."/>
            <person name="Gilmore M."/>
            <person name="Sanders J."/>
            <person name="Shea T."/>
            <person name="Howe W."/>
            <person name="Livny J."/>
            <person name="Cuomo C."/>
            <person name="Neafsey D."/>
            <person name="Birren B."/>
        </authorList>
    </citation>
    <scope>NUCLEOTIDE SEQUENCE [LARGE SCALE GENOMIC DNA]</scope>
    <source>
        <strain evidence="2 3">665A</strain>
    </source>
</reference>
<evidence type="ECO:0000313" key="2">
    <source>
        <dbReference type="EMBL" id="MEO1768220.1"/>
    </source>
</evidence>
<dbReference type="InterPro" id="IPR035903">
    <property type="entry name" value="HesB-like_dom_sf"/>
</dbReference>
<accession>A0ABV0EHT9</accession>
<feature type="domain" description="Core" evidence="1">
    <location>
        <begin position="1"/>
        <end position="112"/>
    </location>
</feature>
<dbReference type="Proteomes" id="UP000664357">
    <property type="component" value="Unassembled WGS sequence"/>
</dbReference>
<dbReference type="RefSeq" id="WP_207700928.1">
    <property type="nucleotide sequence ID" value="NZ_JAFREL020000001.1"/>
</dbReference>
<evidence type="ECO:0000313" key="3">
    <source>
        <dbReference type="Proteomes" id="UP000664357"/>
    </source>
</evidence>
<organism evidence="2 3">
    <name type="scientific">Candidatus Enterococcus ferrettii</name>
    <dbReference type="NCBI Taxonomy" id="2815324"/>
    <lineage>
        <taxon>Bacteria</taxon>
        <taxon>Bacillati</taxon>
        <taxon>Bacillota</taxon>
        <taxon>Bacilli</taxon>
        <taxon>Lactobacillales</taxon>
        <taxon>Enterococcaceae</taxon>
        <taxon>Enterococcus</taxon>
    </lineage>
</organism>
<protein>
    <recommendedName>
        <fullName evidence="1">Core domain-containing protein</fullName>
    </recommendedName>
</protein>
<dbReference type="InterPro" id="IPR000361">
    <property type="entry name" value="ATAP_core_dom"/>
</dbReference>
<proteinExistence type="predicted"/>
<dbReference type="Pfam" id="PF01521">
    <property type="entry name" value="Fe-S_biosyn"/>
    <property type="match status" value="1"/>
</dbReference>
<dbReference type="SUPFAM" id="SSF89360">
    <property type="entry name" value="HesB-like domain"/>
    <property type="match status" value="1"/>
</dbReference>
<keyword evidence="3" id="KW-1185">Reference proteome</keyword>
<name>A0ABV0EHT9_9ENTE</name>
<reference evidence="2 3" key="1">
    <citation type="submission" date="2021-03" db="EMBL/GenBank/DDBJ databases">
        <authorList>
            <person name="Gilmore M.S."/>
            <person name="Schwartzman J."/>
            <person name="Van Tyne D."/>
            <person name="Martin M."/>
            <person name="Earl A.M."/>
            <person name="Manson A.L."/>
            <person name="Straub T."/>
            <person name="Salamzade R."/>
            <person name="Saavedra J."/>
            <person name="Lebreton F."/>
            <person name="Prichula J."/>
            <person name="Schaufler K."/>
            <person name="Gaca A."/>
            <person name="Sgardioli B."/>
            <person name="Wagenaar J."/>
            <person name="Strong T."/>
        </authorList>
    </citation>
    <scope>NUCLEOTIDE SEQUENCE [LARGE SCALE GENOMIC DNA]</scope>
    <source>
        <strain evidence="2 3">665A</strain>
    </source>
</reference>
<comment type="caution">
    <text evidence="2">The sequence shown here is derived from an EMBL/GenBank/DDBJ whole genome shotgun (WGS) entry which is preliminary data.</text>
</comment>